<gene>
    <name evidence="2" type="ORF">JOC77_004342</name>
</gene>
<comment type="caution">
    <text evidence="2">The sequence shown here is derived from an EMBL/GenBank/DDBJ whole genome shotgun (WGS) entry which is preliminary data.</text>
</comment>
<feature type="transmembrane region" description="Helical" evidence="1">
    <location>
        <begin position="132"/>
        <end position="151"/>
    </location>
</feature>
<dbReference type="RefSeq" id="WP_204548487.1">
    <property type="nucleotide sequence ID" value="NZ_JAFBFI010000043.1"/>
</dbReference>
<reference evidence="2 3" key="1">
    <citation type="submission" date="2021-01" db="EMBL/GenBank/DDBJ databases">
        <title>Genomic Encyclopedia of Type Strains, Phase IV (KMG-IV): sequencing the most valuable type-strain genomes for metagenomic binning, comparative biology and taxonomic classification.</title>
        <authorList>
            <person name="Goeker M."/>
        </authorList>
    </citation>
    <scope>NUCLEOTIDE SEQUENCE [LARGE SCALE GENOMIC DNA]</scope>
    <source>
        <strain evidence="2 3">DSM 105482</strain>
    </source>
</reference>
<accession>A0ABS2QNW8</accession>
<feature type="transmembrane region" description="Helical" evidence="1">
    <location>
        <begin position="86"/>
        <end position="102"/>
    </location>
</feature>
<sequence>MVMDKGKYIKRKLLTTYLSTTLVSMVLSFFYFFSDPDQMHNRGTEFIGWFSIYFTYVGVIMLIYGNAVSIGVDYLQKKWFRNCDELNVLLVGIFGLANGVLFQEMSFALYGMIAAILYSAIDRWLKKGPERIVKWTIILHVTILALLWGYLQLNSEPLPAFTGYKAVKFATTGSGTNIDFFPKKVGIFEREVHGYSVKRETAVREVKKGEVYIVSFIETWDDGKQDGKYVLSFKVERGSMGIYEDKGDTPPYYSSE</sequence>
<feature type="transmembrane region" description="Helical" evidence="1">
    <location>
        <begin position="108"/>
        <end position="125"/>
    </location>
</feature>
<feature type="transmembrane region" description="Helical" evidence="1">
    <location>
        <begin position="12"/>
        <end position="34"/>
    </location>
</feature>
<evidence type="ECO:0000313" key="2">
    <source>
        <dbReference type="EMBL" id="MBM7694863.1"/>
    </source>
</evidence>
<keyword evidence="1" id="KW-0812">Transmembrane</keyword>
<dbReference type="Proteomes" id="UP000823486">
    <property type="component" value="Unassembled WGS sequence"/>
</dbReference>
<evidence type="ECO:0000256" key="1">
    <source>
        <dbReference type="SAM" id="Phobius"/>
    </source>
</evidence>
<name>A0ABS2QNW8_9BACI</name>
<feature type="transmembrane region" description="Helical" evidence="1">
    <location>
        <begin position="46"/>
        <end position="65"/>
    </location>
</feature>
<keyword evidence="3" id="KW-1185">Reference proteome</keyword>
<keyword evidence="1" id="KW-1133">Transmembrane helix</keyword>
<dbReference type="EMBL" id="JAFBFI010000043">
    <property type="protein sequence ID" value="MBM7694863.1"/>
    <property type="molecule type" value="Genomic_DNA"/>
</dbReference>
<protein>
    <submittedName>
        <fullName evidence="2">Uncharacterized protein</fullName>
    </submittedName>
</protein>
<keyword evidence="1" id="KW-0472">Membrane</keyword>
<proteinExistence type="predicted"/>
<evidence type="ECO:0000313" key="3">
    <source>
        <dbReference type="Proteomes" id="UP000823486"/>
    </source>
</evidence>
<organism evidence="2 3">
    <name type="scientific">Peribacillus deserti</name>
    <dbReference type="NCBI Taxonomy" id="673318"/>
    <lineage>
        <taxon>Bacteria</taxon>
        <taxon>Bacillati</taxon>
        <taxon>Bacillota</taxon>
        <taxon>Bacilli</taxon>
        <taxon>Bacillales</taxon>
        <taxon>Bacillaceae</taxon>
        <taxon>Peribacillus</taxon>
    </lineage>
</organism>